<sequence>MNVATRRLSNSQSARLDTSLHSAVVPYGANSGALLKSLRRTGKAKLMKGDFEGAKIDFQQAIKIDGRNSDLRKNLEKCNRRIAASKIKTKLSGKEEKRQDENISTVIMDSVNSPSGSSGEKDRKVPAVVQEDVFKTLYSSGLSKMNDGFLVEAKVDLVAAYNLDNRNMHVLQALTKLKKLEVAEKKKNNGPSAGSVNDRNKKSSTGLDEDQTHLVSELYYSGMAKMRQGSLVEANADLMAALKIDKQNSDVKKALAQVKRMEMVAQKKKKVAAQNNGGIGSDSSITIVESSHPSAVTKTLEVLRQDGGIVVIEIAKALFLISAPTRAACRRLRKIKGNTDFGFCIGNVDAFFNILKKSSLPSHLQKDPKSLAIFHPSHLNVLITKDESFNTHLAKDGSIEGFITNDGSPIREFFKEIESGLVGYNDARLLKGKEYSAPLITSANVYHKGTVKEYEEAKAFITNAGVSLGVRFKSIGNRNGHLFSVFKLRRKEIQIIRRGEMHQEIGERGDVKSLRSEFVKHVLDALDLMSGDRTISSLFKVFTSIDTDGSGFLERNEFEQFIVRVDEQSEKGKDIQRFSEDGFDKDIKKKEKRQHQIDANALFNAIDFNGDGKLSFEEFIHFVESAHKNGCSPQMQNLQDSFVRNFRRQVNATLGSSDEEKVLDPFIRVFNAMDKNKDNTISKAELRQFLDADYPVDKDYAVEKEKAMSYLELDVLFAFLDKDHSDDLTFDEIFQYMEECININIIEKKAAALFAKNDFREAAQIYEKNAGYSFKNRAVTFEPGDNIELSARTLSNAAICHIKLSEWKLAHRCADTVLDIDGDFERLKALYCRGVANLNMGYLIEAKLDLKAAYDADNGNAEVRESLSKLKQIEATLSPKGFDDDDDEDKTHQVSQLYNSGISKMNAGSLAEAKEDLMAAFGINSENANVRGAIAKLKQMQRSSITGKNSGHVFGIVDGLNGSNTDEFTRNEEAYELYCSGMEKLKAEDLSGARADLKAAFNLDRDDVDIRKALATVRERQFVSKRNNLNAGDENDQSDEDGVRKLLDEGNMHIAAGSFDKAKKALLAAFKIDSKNLDVRKSMGLLAEKENAKKTFHIAKVPIKEESQSKLLRTNSTVSKTLNNLRYSNTSDRMKSIYITGNDILPDSSPGTYKKEINELREMRELYESGMAKMKRGSLITAKAAFKASLSFDEGNPDVKRALKKLRKMENAAAKIK</sequence>
<keyword evidence="3" id="KW-0106">Calcium</keyword>
<dbReference type="InterPro" id="IPR011990">
    <property type="entry name" value="TPR-like_helical_dom_sf"/>
</dbReference>
<dbReference type="InterPro" id="IPR002048">
    <property type="entry name" value="EF_hand_dom"/>
</dbReference>
<dbReference type="Gene3D" id="1.25.40.10">
    <property type="entry name" value="Tetratricopeptide repeat domain"/>
    <property type="match status" value="3"/>
</dbReference>
<accession>A0A7S3VBZ5</accession>
<name>A0A7S3VBZ5_9STRA</name>
<dbReference type="EMBL" id="HBIO01019029">
    <property type="protein sequence ID" value="CAE0469781.1"/>
    <property type="molecule type" value="Transcribed_RNA"/>
</dbReference>
<reference evidence="8" key="1">
    <citation type="submission" date="2021-01" db="EMBL/GenBank/DDBJ databases">
        <authorList>
            <person name="Corre E."/>
            <person name="Pelletier E."/>
            <person name="Niang G."/>
            <person name="Scheremetjew M."/>
            <person name="Finn R."/>
            <person name="Kale V."/>
            <person name="Holt S."/>
            <person name="Cochrane G."/>
            <person name="Meng A."/>
            <person name="Brown T."/>
            <person name="Cohen L."/>
        </authorList>
    </citation>
    <scope>NUCLEOTIDE SEQUENCE</scope>
    <source>
        <strain evidence="8">MM31A-1</strain>
    </source>
</reference>
<feature type="domain" description="EF-hand" evidence="7">
    <location>
        <begin position="708"/>
        <end position="743"/>
    </location>
</feature>
<evidence type="ECO:0000256" key="5">
    <source>
        <dbReference type="ARBA" id="ARBA00023235"/>
    </source>
</evidence>
<evidence type="ECO:0000256" key="3">
    <source>
        <dbReference type="ARBA" id="ARBA00022837"/>
    </source>
</evidence>
<feature type="domain" description="EF-hand" evidence="7">
    <location>
        <begin position="594"/>
        <end position="629"/>
    </location>
</feature>
<dbReference type="Gene3D" id="1.10.238.10">
    <property type="entry name" value="EF-hand"/>
    <property type="match status" value="2"/>
</dbReference>
<dbReference type="SMART" id="SM00054">
    <property type="entry name" value="EFh"/>
    <property type="match status" value="4"/>
</dbReference>
<comment type="catalytic activity">
    <reaction evidence="1">
        <text>[protein]-peptidylproline (omega=180) = [protein]-peptidylproline (omega=0)</text>
        <dbReference type="Rhea" id="RHEA:16237"/>
        <dbReference type="Rhea" id="RHEA-COMP:10747"/>
        <dbReference type="Rhea" id="RHEA-COMP:10748"/>
        <dbReference type="ChEBI" id="CHEBI:83833"/>
        <dbReference type="ChEBI" id="CHEBI:83834"/>
        <dbReference type="EC" id="5.2.1.8"/>
    </reaction>
</comment>
<evidence type="ECO:0000259" key="7">
    <source>
        <dbReference type="PROSITE" id="PS50222"/>
    </source>
</evidence>
<dbReference type="AlphaFoldDB" id="A0A7S3VBZ5"/>
<organism evidence="8">
    <name type="scientific">Chaetoceros debilis</name>
    <dbReference type="NCBI Taxonomy" id="122233"/>
    <lineage>
        <taxon>Eukaryota</taxon>
        <taxon>Sar</taxon>
        <taxon>Stramenopiles</taxon>
        <taxon>Ochrophyta</taxon>
        <taxon>Bacillariophyta</taxon>
        <taxon>Coscinodiscophyceae</taxon>
        <taxon>Chaetocerotophycidae</taxon>
        <taxon>Chaetocerotales</taxon>
        <taxon>Chaetocerotaceae</taxon>
        <taxon>Chaetoceros</taxon>
    </lineage>
</organism>
<evidence type="ECO:0000256" key="6">
    <source>
        <dbReference type="SAM" id="MobiDB-lite"/>
    </source>
</evidence>
<dbReference type="Pfam" id="PF13202">
    <property type="entry name" value="EF-hand_5"/>
    <property type="match status" value="1"/>
</dbReference>
<feature type="domain" description="EF-hand" evidence="7">
    <location>
        <begin position="533"/>
        <end position="568"/>
    </location>
</feature>
<dbReference type="SUPFAM" id="SSF48452">
    <property type="entry name" value="TPR-like"/>
    <property type="match status" value="3"/>
</dbReference>
<dbReference type="InterPro" id="IPR019734">
    <property type="entry name" value="TPR_rpt"/>
</dbReference>
<feature type="region of interest" description="Disordered" evidence="6">
    <location>
        <begin position="185"/>
        <end position="208"/>
    </location>
</feature>
<dbReference type="PANTHER" id="PTHR46512">
    <property type="entry name" value="PEPTIDYLPROLYL ISOMERASE"/>
    <property type="match status" value="1"/>
</dbReference>
<dbReference type="InterPro" id="IPR018247">
    <property type="entry name" value="EF_Hand_1_Ca_BS"/>
</dbReference>
<evidence type="ECO:0000256" key="1">
    <source>
        <dbReference type="ARBA" id="ARBA00000971"/>
    </source>
</evidence>
<dbReference type="SUPFAM" id="SSF47473">
    <property type="entry name" value="EF-hand"/>
    <property type="match status" value="1"/>
</dbReference>
<feature type="domain" description="EF-hand" evidence="7">
    <location>
        <begin position="661"/>
        <end position="696"/>
    </location>
</feature>
<keyword evidence="4" id="KW-0697">Rotamase</keyword>
<proteinExistence type="predicted"/>
<dbReference type="PROSITE" id="PS50222">
    <property type="entry name" value="EF_HAND_2"/>
    <property type="match status" value="4"/>
</dbReference>
<dbReference type="CDD" id="cd00051">
    <property type="entry name" value="EFh"/>
    <property type="match status" value="1"/>
</dbReference>
<dbReference type="PANTHER" id="PTHR46512:SF9">
    <property type="entry name" value="PEPTIDYLPROLYL ISOMERASE"/>
    <property type="match status" value="1"/>
</dbReference>
<dbReference type="GO" id="GO:0005509">
    <property type="term" value="F:calcium ion binding"/>
    <property type="evidence" value="ECO:0007669"/>
    <property type="project" value="InterPro"/>
</dbReference>
<protein>
    <recommendedName>
        <fullName evidence="2">peptidylprolyl isomerase</fullName>
        <ecNumber evidence="2">5.2.1.8</ecNumber>
    </recommendedName>
</protein>
<dbReference type="InterPro" id="IPR050754">
    <property type="entry name" value="FKBP4/5/8-like"/>
</dbReference>
<evidence type="ECO:0000313" key="8">
    <source>
        <dbReference type="EMBL" id="CAE0469781.1"/>
    </source>
</evidence>
<dbReference type="PROSITE" id="PS00018">
    <property type="entry name" value="EF_HAND_1"/>
    <property type="match status" value="4"/>
</dbReference>
<keyword evidence="5" id="KW-0413">Isomerase</keyword>
<dbReference type="GO" id="GO:0003755">
    <property type="term" value="F:peptidyl-prolyl cis-trans isomerase activity"/>
    <property type="evidence" value="ECO:0007669"/>
    <property type="project" value="UniProtKB-EC"/>
</dbReference>
<evidence type="ECO:0000256" key="2">
    <source>
        <dbReference type="ARBA" id="ARBA00013194"/>
    </source>
</evidence>
<dbReference type="EC" id="5.2.1.8" evidence="2"/>
<evidence type="ECO:0000256" key="4">
    <source>
        <dbReference type="ARBA" id="ARBA00023110"/>
    </source>
</evidence>
<gene>
    <name evidence="8" type="ORF">CDEB00056_LOCUS14634</name>
</gene>
<dbReference type="Pfam" id="PF13499">
    <property type="entry name" value="EF-hand_7"/>
    <property type="match status" value="1"/>
</dbReference>
<dbReference type="InterPro" id="IPR011992">
    <property type="entry name" value="EF-hand-dom_pair"/>
</dbReference>
<dbReference type="SMART" id="SM00028">
    <property type="entry name" value="TPR"/>
    <property type="match status" value="8"/>
</dbReference>